<keyword evidence="3" id="KW-0238">DNA-binding</keyword>
<proteinExistence type="inferred from homology"/>
<feature type="domain" description="Sugar-binding" evidence="5">
    <location>
        <begin position="65"/>
        <end position="320"/>
    </location>
</feature>
<dbReference type="KEGG" id="amt:Amet_3230"/>
<dbReference type="PANTHER" id="PTHR34294">
    <property type="entry name" value="TRANSCRIPTIONAL REGULATOR-RELATED"/>
    <property type="match status" value="1"/>
</dbReference>
<dbReference type="Pfam" id="PF04198">
    <property type="entry name" value="Sugar-bind"/>
    <property type="match status" value="1"/>
</dbReference>
<dbReference type="STRING" id="293826.Amet_3230"/>
<comment type="similarity">
    <text evidence="1">Belongs to the SorC transcriptional regulatory family.</text>
</comment>
<gene>
    <name evidence="6" type="ordered locus">Amet_3230</name>
</gene>
<evidence type="ECO:0000256" key="4">
    <source>
        <dbReference type="ARBA" id="ARBA00023163"/>
    </source>
</evidence>
<dbReference type="SUPFAM" id="SSF100950">
    <property type="entry name" value="NagB/RpiA/CoA transferase-like"/>
    <property type="match status" value="1"/>
</dbReference>
<dbReference type="RefSeq" id="WP_012064333.1">
    <property type="nucleotide sequence ID" value="NC_009633.1"/>
</dbReference>
<dbReference type="eggNOG" id="COG2390">
    <property type="taxonomic scope" value="Bacteria"/>
</dbReference>
<dbReference type="GO" id="GO:0030246">
    <property type="term" value="F:carbohydrate binding"/>
    <property type="evidence" value="ECO:0007669"/>
    <property type="project" value="InterPro"/>
</dbReference>
<name>A6TT50_ALKMQ</name>
<dbReference type="InterPro" id="IPR037171">
    <property type="entry name" value="NagB/RpiA_transferase-like"/>
</dbReference>
<evidence type="ECO:0000313" key="6">
    <source>
        <dbReference type="EMBL" id="ABR49368.1"/>
    </source>
</evidence>
<dbReference type="EMBL" id="CP000724">
    <property type="protein sequence ID" value="ABR49368.1"/>
    <property type="molecule type" value="Genomic_DNA"/>
</dbReference>
<protein>
    <submittedName>
        <fullName evidence="6">Transcriptional regulator, DeoR family</fullName>
    </submittedName>
</protein>
<keyword evidence="2" id="KW-0805">Transcription regulation</keyword>
<dbReference type="Proteomes" id="UP000001572">
    <property type="component" value="Chromosome"/>
</dbReference>
<dbReference type="PANTHER" id="PTHR34294:SF1">
    <property type="entry name" value="TRANSCRIPTIONAL REGULATOR LSRR"/>
    <property type="match status" value="1"/>
</dbReference>
<dbReference type="InterPro" id="IPR036388">
    <property type="entry name" value="WH-like_DNA-bd_sf"/>
</dbReference>
<reference evidence="7" key="1">
    <citation type="journal article" date="2016" name="Genome Announc.">
        <title>Complete genome sequence of Alkaliphilus metalliredigens strain QYMF, an alkaliphilic and metal-reducing bacterium isolated from borax-contaminated leachate ponds.</title>
        <authorList>
            <person name="Hwang C."/>
            <person name="Copeland A."/>
            <person name="Lucas S."/>
            <person name="Lapidus A."/>
            <person name="Barry K."/>
            <person name="Detter J.C."/>
            <person name="Glavina Del Rio T."/>
            <person name="Hammon N."/>
            <person name="Israni S."/>
            <person name="Dalin E."/>
            <person name="Tice H."/>
            <person name="Pitluck S."/>
            <person name="Chertkov O."/>
            <person name="Brettin T."/>
            <person name="Bruce D."/>
            <person name="Han C."/>
            <person name="Schmutz J."/>
            <person name="Larimer F."/>
            <person name="Land M.L."/>
            <person name="Hauser L."/>
            <person name="Kyrpides N."/>
            <person name="Mikhailova N."/>
            <person name="Ye Q."/>
            <person name="Zhou J."/>
            <person name="Richardson P."/>
            <person name="Fields M.W."/>
        </authorList>
    </citation>
    <scope>NUCLEOTIDE SEQUENCE [LARGE SCALE GENOMIC DNA]</scope>
    <source>
        <strain evidence="7">QYMF</strain>
    </source>
</reference>
<keyword evidence="4" id="KW-0804">Transcription</keyword>
<evidence type="ECO:0000256" key="2">
    <source>
        <dbReference type="ARBA" id="ARBA00023015"/>
    </source>
</evidence>
<evidence type="ECO:0000256" key="1">
    <source>
        <dbReference type="ARBA" id="ARBA00010466"/>
    </source>
</evidence>
<keyword evidence="7" id="KW-1185">Reference proteome</keyword>
<evidence type="ECO:0000259" key="5">
    <source>
        <dbReference type="Pfam" id="PF04198"/>
    </source>
</evidence>
<dbReference type="InterPro" id="IPR007324">
    <property type="entry name" value="Sugar-bd_dom_put"/>
</dbReference>
<dbReference type="GO" id="GO:0003677">
    <property type="term" value="F:DNA binding"/>
    <property type="evidence" value="ECO:0007669"/>
    <property type="project" value="UniProtKB-KW"/>
</dbReference>
<sequence>MDQYEKLNETEKKAFLAKLAHMYYELNMTQVEIAASLSTTRFKVSKLLQEARTQNVVEIIINRPNERLQEIEALLTEQFNLKAAIVLDTHVIPYDETIPTLGKLGATYLESIITDHSVIGVLWGKTIFNVIKHIKPQKKIPITAVQVLGAAAMDNPSVDSPELIQSLATIYGGKYKQLYAPLYIDNDYARKALLQEPVINDTLFLASKADVVLTGVGTVDAVFSSTLWTNYLTKNKHHDLISHKAVGCIYARLYDINGMSIDVDINEKVIGLDLNTFRQAKYTIGVASGTYKAEAILGALRGGFINVLITDDTTALKVLSLNDSDL</sequence>
<dbReference type="HOGENOM" id="CLU_054506_1_1_9"/>
<evidence type="ECO:0000313" key="7">
    <source>
        <dbReference type="Proteomes" id="UP000001572"/>
    </source>
</evidence>
<dbReference type="Gene3D" id="3.40.50.1360">
    <property type="match status" value="1"/>
</dbReference>
<accession>A6TT50</accession>
<evidence type="ECO:0000256" key="3">
    <source>
        <dbReference type="ARBA" id="ARBA00023125"/>
    </source>
</evidence>
<dbReference type="OrthoDB" id="58802at2"/>
<dbReference type="AlphaFoldDB" id="A6TT50"/>
<dbReference type="InterPro" id="IPR051054">
    <property type="entry name" value="SorC_transcr_regulators"/>
</dbReference>
<dbReference type="Gene3D" id="1.10.10.10">
    <property type="entry name" value="Winged helix-like DNA-binding domain superfamily/Winged helix DNA-binding domain"/>
    <property type="match status" value="1"/>
</dbReference>
<organism evidence="6 7">
    <name type="scientific">Alkaliphilus metalliredigens (strain QYMF)</name>
    <dbReference type="NCBI Taxonomy" id="293826"/>
    <lineage>
        <taxon>Bacteria</taxon>
        <taxon>Bacillati</taxon>
        <taxon>Bacillota</taxon>
        <taxon>Clostridia</taxon>
        <taxon>Peptostreptococcales</taxon>
        <taxon>Natronincolaceae</taxon>
        <taxon>Alkaliphilus</taxon>
    </lineage>
</organism>